<dbReference type="EnsemblMetazoa" id="GPPI028997-RA">
    <property type="protein sequence ID" value="GPPI028997-PA"/>
    <property type="gene ID" value="GPPI028997"/>
</dbReference>
<reference evidence="2" key="1">
    <citation type="submission" date="2015-01" db="EMBL/GenBank/DDBJ databases">
        <authorList>
            <person name="Aksoy S."/>
            <person name="Warren W."/>
            <person name="Wilson R.K."/>
        </authorList>
    </citation>
    <scope>NUCLEOTIDE SEQUENCE [LARGE SCALE GENOMIC DNA]</scope>
    <source>
        <strain evidence="2">IAEA</strain>
    </source>
</reference>
<accession>A0A1B0BG70</accession>
<protein>
    <submittedName>
        <fullName evidence="1">Uncharacterized protein</fullName>
    </submittedName>
</protein>
<organism evidence="1 2">
    <name type="scientific">Glossina palpalis gambiensis</name>
    <dbReference type="NCBI Taxonomy" id="67801"/>
    <lineage>
        <taxon>Eukaryota</taxon>
        <taxon>Metazoa</taxon>
        <taxon>Ecdysozoa</taxon>
        <taxon>Arthropoda</taxon>
        <taxon>Hexapoda</taxon>
        <taxon>Insecta</taxon>
        <taxon>Pterygota</taxon>
        <taxon>Neoptera</taxon>
        <taxon>Endopterygota</taxon>
        <taxon>Diptera</taxon>
        <taxon>Brachycera</taxon>
        <taxon>Muscomorpha</taxon>
        <taxon>Hippoboscoidea</taxon>
        <taxon>Glossinidae</taxon>
        <taxon>Glossina</taxon>
    </lineage>
</organism>
<proteinExistence type="predicted"/>
<dbReference type="Proteomes" id="UP000092460">
    <property type="component" value="Unassembled WGS sequence"/>
</dbReference>
<keyword evidence="2" id="KW-1185">Reference proteome</keyword>
<evidence type="ECO:0000313" key="2">
    <source>
        <dbReference type="Proteomes" id="UP000092460"/>
    </source>
</evidence>
<dbReference type="EMBL" id="JXJN01013773">
    <property type="status" value="NOT_ANNOTATED_CDS"/>
    <property type="molecule type" value="Genomic_DNA"/>
</dbReference>
<dbReference type="VEuPathDB" id="VectorBase:GPPI028997"/>
<dbReference type="AlphaFoldDB" id="A0A1B0BG70"/>
<name>A0A1B0BG70_9MUSC</name>
<sequence>MRAGYILIHNVSNSSTWHDIVAKQRRRNKQHRKFENNNKQHNLNRNTFHTRNLFTMLAGRKEYIIEKQSYASIIASEECDTAIGQMVAKFMIIFI</sequence>
<reference evidence="1" key="2">
    <citation type="submission" date="2020-05" db="UniProtKB">
        <authorList>
            <consortium name="EnsemblMetazoa"/>
        </authorList>
    </citation>
    <scope>IDENTIFICATION</scope>
    <source>
        <strain evidence="1">IAEA</strain>
    </source>
</reference>
<evidence type="ECO:0000313" key="1">
    <source>
        <dbReference type="EnsemblMetazoa" id="GPPI028997-PA"/>
    </source>
</evidence>
<dbReference type="EMBL" id="JXJN01013772">
    <property type="status" value="NOT_ANNOTATED_CDS"/>
    <property type="molecule type" value="Genomic_DNA"/>
</dbReference>